<sequence length="94" mass="9870">MSRWKKETSGDVNGLHISTALSASCPALPGLHMASPHLRALHKAALALHCIALLCLALPCFALLCLRFSGAPYRSGKAGRYDPQGGAHGCATFL</sequence>
<dbReference type="AlphaFoldDB" id="A0A8I1XP50"/>
<evidence type="ECO:0000313" key="3">
    <source>
        <dbReference type="Proteomes" id="UP000668572"/>
    </source>
</evidence>
<protein>
    <submittedName>
        <fullName evidence="2">Uncharacterized protein</fullName>
    </submittedName>
</protein>
<accession>A0A8I1XP50</accession>
<dbReference type="EMBL" id="JAGHXW010000057">
    <property type="protein sequence ID" value="MBO9761508.1"/>
    <property type="molecule type" value="Genomic_DNA"/>
</dbReference>
<keyword evidence="1" id="KW-0472">Membrane</keyword>
<proteinExistence type="predicted"/>
<dbReference type="RefSeq" id="WP_150117932.1">
    <property type="nucleotide sequence ID" value="NZ_JAGHXV010000053.1"/>
</dbReference>
<reference evidence="2" key="1">
    <citation type="submission" date="2021-03" db="EMBL/GenBank/DDBJ databases">
        <title>Molecular characterization of Xanthomonas species pathogenic on Araceae and the development of a triplex TaqMan assay for detection of X. phaseoli pv. dieffenbachiae.</title>
        <authorList>
            <person name="Van Der Wolf J."/>
            <person name="Krijger M."/>
            <person name="Mendes O."/>
            <person name="Brankovics B."/>
            <person name="Bonants P."/>
            <person name="Meekes E."/>
        </authorList>
    </citation>
    <scope>NUCLEOTIDE SEQUENCE</scope>
    <source>
        <strain evidence="2">NBC1264</strain>
    </source>
</reference>
<gene>
    <name evidence="2" type="ORF">J7405_18530</name>
</gene>
<dbReference type="PROSITE" id="PS51257">
    <property type="entry name" value="PROKAR_LIPOPROTEIN"/>
    <property type="match status" value="1"/>
</dbReference>
<keyword evidence="1" id="KW-1133">Transmembrane helix</keyword>
<dbReference type="Proteomes" id="UP000668572">
    <property type="component" value="Unassembled WGS sequence"/>
</dbReference>
<comment type="caution">
    <text evidence="2">The sequence shown here is derived from an EMBL/GenBank/DDBJ whole genome shotgun (WGS) entry which is preliminary data.</text>
</comment>
<evidence type="ECO:0000313" key="2">
    <source>
        <dbReference type="EMBL" id="MBO9761508.1"/>
    </source>
</evidence>
<organism evidence="2 3">
    <name type="scientific">Xanthomonas manihotis</name>
    <dbReference type="NCBI Taxonomy" id="43353"/>
    <lineage>
        <taxon>Bacteria</taxon>
        <taxon>Pseudomonadati</taxon>
        <taxon>Pseudomonadota</taxon>
        <taxon>Gammaproteobacteria</taxon>
        <taxon>Lysobacterales</taxon>
        <taxon>Lysobacteraceae</taxon>
        <taxon>Xanthomonas</taxon>
    </lineage>
</organism>
<feature type="transmembrane region" description="Helical" evidence="1">
    <location>
        <begin position="46"/>
        <end position="66"/>
    </location>
</feature>
<evidence type="ECO:0000256" key="1">
    <source>
        <dbReference type="SAM" id="Phobius"/>
    </source>
</evidence>
<keyword evidence="1" id="KW-0812">Transmembrane</keyword>
<name>A0A8I1XP50_XANMN</name>
<feature type="transmembrane region" description="Helical" evidence="1">
    <location>
        <begin position="12"/>
        <end position="34"/>
    </location>
</feature>